<keyword evidence="4" id="KW-1185">Reference proteome</keyword>
<dbReference type="AlphaFoldDB" id="A0A7Y3RLG8"/>
<accession>A0A7Y3RLG8</accession>
<dbReference type="SUPFAM" id="SSF52141">
    <property type="entry name" value="Uracil-DNA glycosylase-like"/>
    <property type="match status" value="1"/>
</dbReference>
<evidence type="ECO:0000313" key="4">
    <source>
        <dbReference type="Proteomes" id="UP000536835"/>
    </source>
</evidence>
<protein>
    <submittedName>
        <fullName evidence="3">Uracil-DNA glycosylase family protein</fullName>
    </submittedName>
</protein>
<gene>
    <name evidence="3" type="ORF">HK107_08085</name>
</gene>
<dbReference type="PANTHER" id="PTHR42160:SF1">
    <property type="entry name" value="URACIL-DNA GLYCOSYLASE SUPERFAMILY PROTEIN"/>
    <property type="match status" value="1"/>
</dbReference>
<name>A0A7Y3RLG8_9PROT</name>
<comment type="caution">
    <text evidence="3">The sequence shown here is derived from an EMBL/GenBank/DDBJ whole genome shotgun (WGS) entry which is preliminary data.</text>
</comment>
<dbReference type="Proteomes" id="UP000536835">
    <property type="component" value="Unassembled WGS sequence"/>
</dbReference>
<feature type="domain" description="Uracil-DNA glycosylase-like" evidence="2">
    <location>
        <begin position="53"/>
        <end position="223"/>
    </location>
</feature>
<dbReference type="InterPro" id="IPR036895">
    <property type="entry name" value="Uracil-DNA_glycosylase-like_sf"/>
</dbReference>
<feature type="region of interest" description="Disordered" evidence="1">
    <location>
        <begin position="1"/>
        <end position="20"/>
    </location>
</feature>
<dbReference type="CDD" id="cd10033">
    <property type="entry name" value="UDG_like"/>
    <property type="match status" value="1"/>
</dbReference>
<proteinExistence type="predicted"/>
<dbReference type="Pfam" id="PF03167">
    <property type="entry name" value="UDG"/>
    <property type="match status" value="1"/>
</dbReference>
<evidence type="ECO:0000256" key="1">
    <source>
        <dbReference type="SAM" id="MobiDB-lite"/>
    </source>
</evidence>
<evidence type="ECO:0000313" key="3">
    <source>
        <dbReference type="EMBL" id="NNU16278.1"/>
    </source>
</evidence>
<dbReference type="SMART" id="SM00986">
    <property type="entry name" value="UDG"/>
    <property type="match status" value="1"/>
</dbReference>
<organism evidence="3 4">
    <name type="scientific">Parvularcula mediterranea</name>
    <dbReference type="NCBI Taxonomy" id="2732508"/>
    <lineage>
        <taxon>Bacteria</taxon>
        <taxon>Pseudomonadati</taxon>
        <taxon>Pseudomonadota</taxon>
        <taxon>Alphaproteobacteria</taxon>
        <taxon>Parvularculales</taxon>
        <taxon>Parvularculaceae</taxon>
        <taxon>Parvularcula</taxon>
    </lineage>
</organism>
<evidence type="ECO:0000259" key="2">
    <source>
        <dbReference type="SMART" id="SM00986"/>
    </source>
</evidence>
<dbReference type="InterPro" id="IPR047124">
    <property type="entry name" value="HI_0220.2"/>
</dbReference>
<dbReference type="EMBL" id="JABFCX010000002">
    <property type="protein sequence ID" value="NNU16278.1"/>
    <property type="molecule type" value="Genomic_DNA"/>
</dbReference>
<dbReference type="PANTHER" id="PTHR42160">
    <property type="entry name" value="URACIL-DNA GLYCOSYLASE SUPERFAMILY PROTEIN"/>
    <property type="match status" value="1"/>
</dbReference>
<dbReference type="SMART" id="SM00987">
    <property type="entry name" value="UreE_C"/>
    <property type="match status" value="1"/>
</dbReference>
<dbReference type="InterPro" id="IPR005122">
    <property type="entry name" value="Uracil-DNA_glycosylase-like"/>
</dbReference>
<sequence length="232" mass="25882">MRTRTCPTTSTWRSSTSISSPLATPELRDELIGALSACRHCEREGLIPEARPIFQLPEGARIGIFSQAPGNLAHQGGKPFLDPSGVRLRQWLGVDEAQFYDSGRFAIAPMAFCFPGYDGTGKTGKGGDLPPPKVCAEIWRKRVLGLLEGTLEVALLVGSYSQDWHLGKAKRKTLTETVRAWRDYPREPATGAKLYVLPHPSWRNTAWLRKNPWFEEDIVPEIQADIQKALRD</sequence>
<dbReference type="Gene3D" id="3.40.470.10">
    <property type="entry name" value="Uracil-DNA glycosylase-like domain"/>
    <property type="match status" value="1"/>
</dbReference>
<reference evidence="3 4" key="1">
    <citation type="submission" date="2020-05" db="EMBL/GenBank/DDBJ databases">
        <title>Parvularcula mediterraneae sp. nov., isolated from polypropylene straw from shallow seawater of the seashore of Laganas in Zakynthos island, Greece.</title>
        <authorList>
            <person name="Szabo I."/>
            <person name="Al-Omari J."/>
            <person name="Rado J."/>
            <person name="Szerdahelyi G.S."/>
        </authorList>
    </citation>
    <scope>NUCLEOTIDE SEQUENCE [LARGE SCALE GENOMIC DNA]</scope>
    <source>
        <strain evidence="3 4">ZS-1/3</strain>
    </source>
</reference>